<evidence type="ECO:0000256" key="1">
    <source>
        <dbReference type="PROSITE-ProRule" id="PRU00169"/>
    </source>
</evidence>
<dbReference type="InterPro" id="IPR001789">
    <property type="entry name" value="Sig_transdc_resp-reg_receiver"/>
</dbReference>
<dbReference type="InterPro" id="IPR027417">
    <property type="entry name" value="P-loop_NTPase"/>
</dbReference>
<feature type="domain" description="Response regulatory" evidence="2">
    <location>
        <begin position="6"/>
        <end position="122"/>
    </location>
</feature>
<dbReference type="GO" id="GO:0051782">
    <property type="term" value="P:negative regulation of cell division"/>
    <property type="evidence" value="ECO:0007669"/>
    <property type="project" value="TreeGrafter"/>
</dbReference>
<evidence type="ECO:0000313" key="6">
    <source>
        <dbReference type="Proteomes" id="UP000050502"/>
    </source>
</evidence>
<dbReference type="InterPro" id="IPR025669">
    <property type="entry name" value="AAA_dom"/>
</dbReference>
<dbReference type="EMBL" id="LGKN01000003">
    <property type="protein sequence ID" value="KPL89073.1"/>
    <property type="molecule type" value="Genomic_DNA"/>
</dbReference>
<dbReference type="Pfam" id="PF13614">
    <property type="entry name" value="AAA_31"/>
    <property type="match status" value="1"/>
</dbReference>
<dbReference type="RefSeq" id="WP_054493586.1">
    <property type="nucleotide sequence ID" value="NZ_BBZA01000194.1"/>
</dbReference>
<dbReference type="SMART" id="SM00448">
    <property type="entry name" value="REC"/>
    <property type="match status" value="1"/>
</dbReference>
<organism evidence="3 5">
    <name type="scientific">Ardenticatena maritima</name>
    <dbReference type="NCBI Taxonomy" id="872965"/>
    <lineage>
        <taxon>Bacteria</taxon>
        <taxon>Bacillati</taxon>
        <taxon>Chloroflexota</taxon>
        <taxon>Ardenticatenia</taxon>
        <taxon>Ardenticatenales</taxon>
        <taxon>Ardenticatenaceae</taxon>
        <taxon>Ardenticatena</taxon>
    </lineage>
</organism>
<keyword evidence="1" id="KW-0597">Phosphoprotein</keyword>
<dbReference type="AlphaFoldDB" id="A0A0M9UD96"/>
<dbReference type="GO" id="GO:0000160">
    <property type="term" value="P:phosphorelay signal transduction system"/>
    <property type="evidence" value="ECO:0007669"/>
    <property type="project" value="InterPro"/>
</dbReference>
<dbReference type="EMBL" id="BBZA01000194">
    <property type="protein sequence ID" value="GAP63794.1"/>
    <property type="molecule type" value="Genomic_DNA"/>
</dbReference>
<evidence type="ECO:0000313" key="5">
    <source>
        <dbReference type="Proteomes" id="UP000037784"/>
    </source>
</evidence>
<dbReference type="PANTHER" id="PTHR43384:SF13">
    <property type="entry name" value="SLR0110 PROTEIN"/>
    <property type="match status" value="1"/>
</dbReference>
<dbReference type="PANTHER" id="PTHR43384">
    <property type="entry name" value="SEPTUM SITE-DETERMINING PROTEIN MIND HOMOLOG, CHLOROPLASTIC-RELATED"/>
    <property type="match status" value="1"/>
</dbReference>
<dbReference type="Pfam" id="PF00072">
    <property type="entry name" value="Response_reg"/>
    <property type="match status" value="1"/>
</dbReference>
<dbReference type="Proteomes" id="UP000037784">
    <property type="component" value="Unassembled WGS sequence"/>
</dbReference>
<dbReference type="PROSITE" id="PS50110">
    <property type="entry name" value="RESPONSE_REGULATORY"/>
    <property type="match status" value="1"/>
</dbReference>
<dbReference type="PATRIC" id="fig|872965.6.peg.46"/>
<comment type="caution">
    <text evidence="3">The sequence shown here is derived from an EMBL/GenBank/DDBJ whole genome shotgun (WGS) entry which is preliminary data.</text>
</comment>
<protein>
    <submittedName>
        <fullName evidence="3">Pilus assembly protein CpaE</fullName>
    </submittedName>
    <submittedName>
        <fullName evidence="4">Response regulator receiver protein</fullName>
    </submittedName>
</protein>
<dbReference type="STRING" id="872965.SE16_00540"/>
<dbReference type="GO" id="GO:0016887">
    <property type="term" value="F:ATP hydrolysis activity"/>
    <property type="evidence" value="ECO:0007669"/>
    <property type="project" value="TreeGrafter"/>
</dbReference>
<dbReference type="GO" id="GO:0009898">
    <property type="term" value="C:cytoplasmic side of plasma membrane"/>
    <property type="evidence" value="ECO:0007669"/>
    <property type="project" value="TreeGrafter"/>
</dbReference>
<evidence type="ECO:0000313" key="3">
    <source>
        <dbReference type="EMBL" id="GAP63794.1"/>
    </source>
</evidence>
<sequence length="391" mass="43396">MSRTYRILVVDDDWVSAELVRRVLERVGYEAFVVHSPEDALNALEKETFDAAILDVMLPGMDGFTLARRIRQDPKTRLMPILMLTSMGDLSDKIAGFEAGVDDYVTKPFDSNELVYRLRALLLRAEESRGAGLVQVDRSAAPRGKVIAVFGTKGGVGKTLISVNLAIALQQKTQKRVAIFDADLLFGDVGVHLNLPTVRSIVDLIDQIDSLDEYAEQVLVPHSSGVYALLSPFRPEEAELVTAEHIGKVLEWLQTRFDYVVVDCPPAYDDRVLVVLEKADIILIVVTPEIGPLKNMSVFLDLAEQLGLSYDKIHLILNRANSNVGINVQTIERTLRHRVALQVVSGGRAVVLSVNRGVPIVLDHPNALISQQIRQIADFVLEQIRQPHSTR</sequence>
<dbReference type="SUPFAM" id="SSF52540">
    <property type="entry name" value="P-loop containing nucleoside triphosphate hydrolases"/>
    <property type="match status" value="1"/>
</dbReference>
<keyword evidence="5" id="KW-1185">Reference proteome</keyword>
<accession>A0A0M9UD96</accession>
<name>A0A0M9UD96_9CHLR</name>
<feature type="modified residue" description="4-aspartylphosphate" evidence="1">
    <location>
        <position position="55"/>
    </location>
</feature>
<evidence type="ECO:0000259" key="2">
    <source>
        <dbReference type="PROSITE" id="PS50110"/>
    </source>
</evidence>
<proteinExistence type="predicted"/>
<dbReference type="InParanoid" id="A0A0M9UD96"/>
<dbReference type="InterPro" id="IPR050625">
    <property type="entry name" value="ParA/MinD_ATPase"/>
</dbReference>
<dbReference type="InterPro" id="IPR011006">
    <property type="entry name" value="CheY-like_superfamily"/>
</dbReference>
<dbReference type="Gene3D" id="3.40.50.300">
    <property type="entry name" value="P-loop containing nucleotide triphosphate hydrolases"/>
    <property type="match status" value="1"/>
</dbReference>
<reference evidence="3 5" key="1">
    <citation type="journal article" date="2015" name="Genome Announc.">
        <title>Draft Genome Sequence of a Heterotrophic Facultative Anaerobic Thermophilic Bacterium, Ardenticatena maritima Strain 110ST.</title>
        <authorList>
            <person name="Kawaichi S."/>
            <person name="Yoshida T."/>
            <person name="Sako Y."/>
            <person name="Nakamura R."/>
        </authorList>
    </citation>
    <scope>NUCLEOTIDE SEQUENCE [LARGE SCALE GENOMIC DNA]</scope>
    <source>
        <strain evidence="3 5">110S</strain>
    </source>
</reference>
<dbReference type="GO" id="GO:0005829">
    <property type="term" value="C:cytosol"/>
    <property type="evidence" value="ECO:0007669"/>
    <property type="project" value="TreeGrafter"/>
</dbReference>
<dbReference type="SUPFAM" id="SSF52172">
    <property type="entry name" value="CheY-like"/>
    <property type="match status" value="1"/>
</dbReference>
<gene>
    <name evidence="3" type="primary">cpaE</name>
    <name evidence="3" type="ORF">ARMA_2217</name>
    <name evidence="4" type="ORF">SE16_00540</name>
</gene>
<evidence type="ECO:0000313" key="4">
    <source>
        <dbReference type="EMBL" id="KPL89073.1"/>
    </source>
</evidence>
<reference evidence="4 6" key="2">
    <citation type="submission" date="2015-07" db="EMBL/GenBank/DDBJ databases">
        <title>Whole genome sequence of Ardenticatena maritima DSM 23922.</title>
        <authorList>
            <person name="Hemp J."/>
            <person name="Ward L.M."/>
            <person name="Pace L.A."/>
            <person name="Fischer W.W."/>
        </authorList>
    </citation>
    <scope>NUCLEOTIDE SEQUENCE [LARGE SCALE GENOMIC DNA]</scope>
    <source>
        <strain evidence="4 6">110S</strain>
    </source>
</reference>
<dbReference type="Gene3D" id="3.40.50.2300">
    <property type="match status" value="1"/>
</dbReference>
<dbReference type="CDD" id="cd17574">
    <property type="entry name" value="REC_OmpR"/>
    <property type="match status" value="1"/>
</dbReference>
<reference evidence="5" key="3">
    <citation type="submission" date="2015-08" db="EMBL/GenBank/DDBJ databases">
        <title>Draft Genome Sequence of a Heterotrophic Facultative Anaerobic Bacterium Ardenticatena maritima Strain 110S.</title>
        <authorList>
            <person name="Kawaichi S."/>
            <person name="Yoshida T."/>
            <person name="Sako Y."/>
            <person name="Nakamura R."/>
        </authorList>
    </citation>
    <scope>NUCLEOTIDE SEQUENCE [LARGE SCALE GENOMIC DNA]</scope>
    <source>
        <strain evidence="5">110S</strain>
    </source>
</reference>
<dbReference type="OrthoDB" id="141686at2"/>
<dbReference type="Proteomes" id="UP000050502">
    <property type="component" value="Unassembled WGS sequence"/>
</dbReference>
<dbReference type="GO" id="GO:0005524">
    <property type="term" value="F:ATP binding"/>
    <property type="evidence" value="ECO:0007669"/>
    <property type="project" value="TreeGrafter"/>
</dbReference>